<dbReference type="AlphaFoldDB" id="A0A2G9S9Q2"/>
<name>A0A2G9S9Q2_AQUCT</name>
<evidence type="ECO:0000313" key="2">
    <source>
        <dbReference type="Proteomes" id="UP000228934"/>
    </source>
</evidence>
<accession>A0A2G9S9Q2</accession>
<gene>
    <name evidence="1" type="ORF">AB205_0144510</name>
</gene>
<reference evidence="2" key="1">
    <citation type="journal article" date="2017" name="Nat. Commun.">
        <title>The North American bullfrog draft genome provides insight into hormonal regulation of long noncoding RNA.</title>
        <authorList>
            <person name="Hammond S.A."/>
            <person name="Warren R.L."/>
            <person name="Vandervalk B.P."/>
            <person name="Kucuk E."/>
            <person name="Khan H."/>
            <person name="Gibb E.A."/>
            <person name="Pandoh P."/>
            <person name="Kirk H."/>
            <person name="Zhao Y."/>
            <person name="Jones M."/>
            <person name="Mungall A.J."/>
            <person name="Coope R."/>
            <person name="Pleasance S."/>
            <person name="Moore R.A."/>
            <person name="Holt R.A."/>
            <person name="Round J.M."/>
            <person name="Ohora S."/>
            <person name="Walle B.V."/>
            <person name="Veldhoen N."/>
            <person name="Helbing C.C."/>
            <person name="Birol I."/>
        </authorList>
    </citation>
    <scope>NUCLEOTIDE SEQUENCE [LARGE SCALE GENOMIC DNA]</scope>
</reference>
<keyword evidence="2" id="KW-1185">Reference proteome</keyword>
<dbReference type="Proteomes" id="UP000228934">
    <property type="component" value="Unassembled WGS sequence"/>
</dbReference>
<dbReference type="EMBL" id="KV926512">
    <property type="protein sequence ID" value="PIO36191.1"/>
    <property type="molecule type" value="Genomic_DNA"/>
</dbReference>
<sequence length="43" mass="5404">MEFWKQMKTKKSQLYWKNLHPQIQHQDKPAHVSMFSLNTRYRL</sequence>
<evidence type="ECO:0000313" key="1">
    <source>
        <dbReference type="EMBL" id="PIO36191.1"/>
    </source>
</evidence>
<protein>
    <submittedName>
        <fullName evidence="1">Uncharacterized protein</fullName>
    </submittedName>
</protein>
<organism evidence="1 2">
    <name type="scientific">Aquarana catesbeiana</name>
    <name type="common">American bullfrog</name>
    <name type="synonym">Rana catesbeiana</name>
    <dbReference type="NCBI Taxonomy" id="8400"/>
    <lineage>
        <taxon>Eukaryota</taxon>
        <taxon>Metazoa</taxon>
        <taxon>Chordata</taxon>
        <taxon>Craniata</taxon>
        <taxon>Vertebrata</taxon>
        <taxon>Euteleostomi</taxon>
        <taxon>Amphibia</taxon>
        <taxon>Batrachia</taxon>
        <taxon>Anura</taxon>
        <taxon>Neobatrachia</taxon>
        <taxon>Ranoidea</taxon>
        <taxon>Ranidae</taxon>
        <taxon>Aquarana</taxon>
    </lineage>
</organism>
<proteinExistence type="predicted"/>